<evidence type="ECO:0000313" key="3">
    <source>
        <dbReference type="Proteomes" id="UP000199263"/>
    </source>
</evidence>
<accession>A0A1I1JZ42</accession>
<keyword evidence="3" id="KW-1185">Reference proteome</keyword>
<sequence length="1462" mass="172824">MSKINKIRLVNLNYNNNTMKIDDESFYLDGENTMFNLRNGGGKSVLVQMIMAPFVNRRNRNLKDRTFESYFTSSIPTYILIEWKLEDGAGYLLTGMMVRKRESISDEDSKEKLDIINFVYEYKDKNENDIKNIPIIEEKSNGRTIKSFANSKKLFEDLKKNRDIKFNYYDMNNSATTSAYFSKLAEYKINYKEWETIIKKINLKESGLSELFANAKNSEGLVKEWFLPAIENKLRKDEDRIKNYRQLLDSYIKQYKENKNNIDKKEKIELFNELSKEIFSASNDFIKTIDNREALENEISNVIVYLKESLNDVELEEKNLDEVIDNLKEQVKELQYEKKSLEIYKKQNEIDKLNENKQREEVLIEESKNSIDKLKRRKNILICSKLHKEYKSLSEELQGFENELEVLHKENQDFTPRINDLGYTLKEILRKELTKTKEEENNKITLRKSLKEEKNNIENSLKINRNSIVNLNKEEGSLLGAIESFDKEENRFNKEYDENIFRNISGFLDEEKLIKLDKDIKEESFNLDKERKNNAELLLKSKEELKSKEREKANNSKEISITKYDLENMNSDLEKFNKEIETRTQVIKYIDFEEDKLFESSKIIEVFERKINLIKQDEIRLRRISDKTTSELEKLETGKVLELPKEVEECLKRKDINIVYGMEWIKKNGYSVKENEKFIENNPFIPYSIIMDSREIEILEKESLDVFTSSPISIIKREDLGEKLCETNEGLLNLKKLKFLISFNNKLLNEKELLKLINEKRLELSKVINEIKSKEEDIEFYLQKKNFIQNSSLTFESYEGLKSEIEGLNKKSEDLRALEIKLEKDIHIIEETLENTQNEIINLDKKIEKNIKKEEDFLNLKFEYDKYKKNKSSLEKLEERIKLTKNSIEEEDKRNKDIESELNECEESIRYYTNENSRISEDLIEFEIYKSGSLIQKDKEDLISEYKVLRKNIESSEEELNNKIKISTGKFNEIEEDLNYKVNQYQLEEKEYTTVTYDRHKESETEENLSKEEKNLSNMKDSLGEIKSDLKVTNNDLNRYYEKLKKDFNKDIPKDKNLIFEKNYKEKEAKLNIKIEDNLKEKEELTKLNSKITNSLSNLSEYNNLKVKDEIEVKIEFNNLDETIGKLKRDLNNLRKDEGSKENALGRIMFTIAGKEEFKEESFFKEPIDTLITLVSKPKELLEQLIMLEDSYNKLMEKIGYDLELIEKEEDNILESLLEYISDIHENIAKIDNNSTITIDNKRVKMLNISVSEWEENKEIYKMRLKDYVEQLRNQCILTLEKNENIEEIIGNKVNITKLYDEVVSISSINIKLYKIEEDKQRQISWNEVSTNSGGEGFLSAFVILSSLLSYMRKDESDMFNRKEEGKVLIMDNPFAQTSSAHLLKPLIDIAKKSNTQLICLTGLGGDSIYNRFDNIYVLNLVQSKIKTGIKYLRSEHAKGEEEKEIMISSRLKIEEEQIRLF</sequence>
<dbReference type="RefSeq" id="WP_090089180.1">
    <property type="nucleotide sequence ID" value="NZ_FOMG01000004.1"/>
</dbReference>
<dbReference type="STRING" id="119641.SAMN05421842_104122"/>
<keyword evidence="1" id="KW-0175">Coiled coil</keyword>
<gene>
    <name evidence="2" type="ORF">SAMN05421842_104122</name>
</gene>
<organism evidence="2 3">
    <name type="scientific">Clostridium uliginosum</name>
    <dbReference type="NCBI Taxonomy" id="119641"/>
    <lineage>
        <taxon>Bacteria</taxon>
        <taxon>Bacillati</taxon>
        <taxon>Bacillota</taxon>
        <taxon>Clostridia</taxon>
        <taxon>Eubacteriales</taxon>
        <taxon>Clostridiaceae</taxon>
        <taxon>Clostridium</taxon>
    </lineage>
</organism>
<reference evidence="2 3" key="1">
    <citation type="submission" date="2016-10" db="EMBL/GenBank/DDBJ databases">
        <authorList>
            <person name="de Groot N.N."/>
        </authorList>
    </citation>
    <scope>NUCLEOTIDE SEQUENCE [LARGE SCALE GENOMIC DNA]</scope>
    <source>
        <strain evidence="2 3">DSM 12992</strain>
    </source>
</reference>
<feature type="coiled-coil region" evidence="1">
    <location>
        <begin position="184"/>
        <end position="268"/>
    </location>
</feature>
<name>A0A1I1JZ42_9CLOT</name>
<proteinExistence type="predicted"/>
<feature type="coiled-coil region" evidence="1">
    <location>
        <begin position="532"/>
        <end position="586"/>
    </location>
</feature>
<feature type="coiled-coil region" evidence="1">
    <location>
        <begin position="436"/>
        <end position="467"/>
    </location>
</feature>
<dbReference type="OrthoDB" id="9815057at2"/>
<feature type="coiled-coil region" evidence="1">
    <location>
        <begin position="306"/>
        <end position="410"/>
    </location>
</feature>
<protein>
    <submittedName>
        <fullName evidence="2">Chromosome segregation ATPase</fullName>
    </submittedName>
</protein>
<evidence type="ECO:0000313" key="2">
    <source>
        <dbReference type="EMBL" id="SFC50640.1"/>
    </source>
</evidence>
<feature type="coiled-coil region" evidence="1">
    <location>
        <begin position="939"/>
        <end position="966"/>
    </location>
</feature>
<evidence type="ECO:0000256" key="1">
    <source>
        <dbReference type="SAM" id="Coils"/>
    </source>
</evidence>
<feature type="coiled-coil region" evidence="1">
    <location>
        <begin position="757"/>
        <end position="915"/>
    </location>
</feature>
<dbReference type="EMBL" id="FOMG01000004">
    <property type="protein sequence ID" value="SFC50640.1"/>
    <property type="molecule type" value="Genomic_DNA"/>
</dbReference>
<dbReference type="Proteomes" id="UP000199263">
    <property type="component" value="Unassembled WGS sequence"/>
</dbReference>
<feature type="coiled-coil region" evidence="1">
    <location>
        <begin position="1002"/>
        <end position="1029"/>
    </location>
</feature>